<keyword evidence="3" id="KW-1185">Reference proteome</keyword>
<accession>A0A834JJX0</accession>
<evidence type="ECO:0000313" key="3">
    <source>
        <dbReference type="Proteomes" id="UP000617340"/>
    </source>
</evidence>
<name>A0A834JJX0_VESGE</name>
<dbReference type="AlphaFoldDB" id="A0A834JJX0"/>
<evidence type="ECO:0000313" key="2">
    <source>
        <dbReference type="EMBL" id="KAF7389858.1"/>
    </source>
</evidence>
<protein>
    <submittedName>
        <fullName evidence="2">Uncharacterized protein</fullName>
    </submittedName>
</protein>
<comment type="caution">
    <text evidence="2">The sequence shown here is derived from an EMBL/GenBank/DDBJ whole genome shotgun (WGS) entry which is preliminary data.</text>
</comment>
<dbReference type="Proteomes" id="UP000617340">
    <property type="component" value="Unassembled WGS sequence"/>
</dbReference>
<feature type="compositionally biased region" description="Acidic residues" evidence="1">
    <location>
        <begin position="91"/>
        <end position="109"/>
    </location>
</feature>
<sequence length="126" mass="14201">MLRVRNSLGSAHLCTDRSLCRQCGRRCGECNCGTPNDTASCTYDCRFRRGTSVSPRDIPGTCEKKKENDVVIPKSLAVQQRRMRTDSSADTQDDDAFFDSEDDDEDQDESNSKVLSTKTIRLLREI</sequence>
<proteinExistence type="predicted"/>
<feature type="region of interest" description="Disordered" evidence="1">
    <location>
        <begin position="73"/>
        <end position="114"/>
    </location>
</feature>
<reference evidence="2" key="1">
    <citation type="journal article" date="2020" name="G3 (Bethesda)">
        <title>High-Quality Assemblies for Three Invasive Social Wasps from the &lt;i&gt;Vespula&lt;/i&gt; Genus.</title>
        <authorList>
            <person name="Harrop T.W.R."/>
            <person name="Guhlin J."/>
            <person name="McLaughlin G.M."/>
            <person name="Permina E."/>
            <person name="Stockwell P."/>
            <person name="Gilligan J."/>
            <person name="Le Lec M.F."/>
            <person name="Gruber M.A.M."/>
            <person name="Quinn O."/>
            <person name="Lovegrove M."/>
            <person name="Duncan E.J."/>
            <person name="Remnant E.J."/>
            <person name="Van Eeckhoven J."/>
            <person name="Graham B."/>
            <person name="Knapp R.A."/>
            <person name="Langford K.W."/>
            <person name="Kronenberg Z."/>
            <person name="Press M.O."/>
            <person name="Eacker S.M."/>
            <person name="Wilson-Rankin E.E."/>
            <person name="Purcell J."/>
            <person name="Lester P.J."/>
            <person name="Dearden P.K."/>
        </authorList>
    </citation>
    <scope>NUCLEOTIDE SEQUENCE</scope>
    <source>
        <strain evidence="2">Linc-1</strain>
    </source>
</reference>
<organism evidence="2 3">
    <name type="scientific">Vespula germanica</name>
    <name type="common">German yellow jacket</name>
    <name type="synonym">Paravespula germanica</name>
    <dbReference type="NCBI Taxonomy" id="30212"/>
    <lineage>
        <taxon>Eukaryota</taxon>
        <taxon>Metazoa</taxon>
        <taxon>Ecdysozoa</taxon>
        <taxon>Arthropoda</taxon>
        <taxon>Hexapoda</taxon>
        <taxon>Insecta</taxon>
        <taxon>Pterygota</taxon>
        <taxon>Neoptera</taxon>
        <taxon>Endopterygota</taxon>
        <taxon>Hymenoptera</taxon>
        <taxon>Apocrita</taxon>
        <taxon>Aculeata</taxon>
        <taxon>Vespoidea</taxon>
        <taxon>Vespidae</taxon>
        <taxon>Vespinae</taxon>
        <taxon>Vespula</taxon>
    </lineage>
</organism>
<dbReference type="EMBL" id="JACSDZ010000012">
    <property type="protein sequence ID" value="KAF7389858.1"/>
    <property type="molecule type" value="Genomic_DNA"/>
</dbReference>
<evidence type="ECO:0000256" key="1">
    <source>
        <dbReference type="SAM" id="MobiDB-lite"/>
    </source>
</evidence>
<gene>
    <name evidence="2" type="ORF">HZH68_011715</name>
</gene>